<evidence type="ECO:0000313" key="1">
    <source>
        <dbReference type="EMBL" id="GAJ05121.1"/>
    </source>
</evidence>
<name>X1UZ03_9ZZZZ</name>
<feature type="non-terminal residue" evidence="1">
    <location>
        <position position="232"/>
    </location>
</feature>
<sequence length="232" mass="25216">GVVVTFGHFSPIQAEQSGTLLFLEYEGSRFGEDFAKEAVETASYFASEFEVAGLVLADGDGIGFVGKDVGSLEAGIAQECVSVDLFVLELLELFLVGGHAFEPTYGDDARENQVQLGMGGYVGLTEDGAALRVEPAGEPIEDDVADGLEVFQKHPEMILRQEHFASMHINWQDKVQSIRAIAAELNIGTDSIVFMDDSDFECELVRQELPEVLTVQLPSEPAKLRGTLENLD</sequence>
<organism evidence="1">
    <name type="scientific">marine sediment metagenome</name>
    <dbReference type="NCBI Taxonomy" id="412755"/>
    <lineage>
        <taxon>unclassified sequences</taxon>
        <taxon>metagenomes</taxon>
        <taxon>ecological metagenomes</taxon>
    </lineage>
</organism>
<accession>X1UZ03</accession>
<dbReference type="EMBL" id="BARW01034323">
    <property type="protein sequence ID" value="GAJ05121.1"/>
    <property type="molecule type" value="Genomic_DNA"/>
</dbReference>
<protein>
    <submittedName>
        <fullName evidence="1">Uncharacterized protein</fullName>
    </submittedName>
</protein>
<proteinExistence type="predicted"/>
<dbReference type="AlphaFoldDB" id="X1UZ03"/>
<reference evidence="1" key="1">
    <citation type="journal article" date="2014" name="Front. Microbiol.">
        <title>High frequency of phylogenetically diverse reductive dehalogenase-homologous genes in deep subseafloor sedimentary metagenomes.</title>
        <authorList>
            <person name="Kawai M."/>
            <person name="Futagami T."/>
            <person name="Toyoda A."/>
            <person name="Takaki Y."/>
            <person name="Nishi S."/>
            <person name="Hori S."/>
            <person name="Arai W."/>
            <person name="Tsubouchi T."/>
            <person name="Morono Y."/>
            <person name="Uchiyama I."/>
            <person name="Ito T."/>
            <person name="Fujiyama A."/>
            <person name="Inagaki F."/>
            <person name="Takami H."/>
        </authorList>
    </citation>
    <scope>NUCLEOTIDE SEQUENCE</scope>
    <source>
        <strain evidence="1">Expedition CK06-06</strain>
    </source>
</reference>
<feature type="non-terminal residue" evidence="1">
    <location>
        <position position="1"/>
    </location>
</feature>
<dbReference type="Gene3D" id="3.40.50.1000">
    <property type="entry name" value="HAD superfamily/HAD-like"/>
    <property type="match status" value="1"/>
</dbReference>
<comment type="caution">
    <text evidence="1">The sequence shown here is derived from an EMBL/GenBank/DDBJ whole genome shotgun (WGS) entry which is preliminary data.</text>
</comment>
<dbReference type="InterPro" id="IPR023214">
    <property type="entry name" value="HAD_sf"/>
</dbReference>
<gene>
    <name evidence="1" type="ORF">S12H4_53817</name>
</gene>